<dbReference type="Gene3D" id="3.90.1570.10">
    <property type="entry name" value="tt1808, chain A"/>
    <property type="match status" value="1"/>
</dbReference>
<dbReference type="STRING" id="92487.SAMN02745130_02372"/>
<keyword evidence="3" id="KW-1185">Reference proteome</keyword>
<keyword evidence="2" id="KW-0378">Hydrolase</keyword>
<dbReference type="PANTHER" id="PTHR34107">
    <property type="entry name" value="SLL0198 PROTEIN-RELATED"/>
    <property type="match status" value="1"/>
</dbReference>
<dbReference type="SUPFAM" id="SSF52980">
    <property type="entry name" value="Restriction endonuclease-like"/>
    <property type="match status" value="1"/>
</dbReference>
<keyword evidence="2" id="KW-0255">Endonuclease</keyword>
<gene>
    <name evidence="2" type="ORF">SAMN02745130_02372</name>
</gene>
<dbReference type="GO" id="GO:0004519">
    <property type="term" value="F:endonuclease activity"/>
    <property type="evidence" value="ECO:0007669"/>
    <property type="project" value="UniProtKB-KW"/>
</dbReference>
<dbReference type="CDD" id="cd06260">
    <property type="entry name" value="DUF820-like"/>
    <property type="match status" value="1"/>
</dbReference>
<protein>
    <submittedName>
        <fullName evidence="2">Putative restriction endonuclease</fullName>
    </submittedName>
</protein>
<dbReference type="Proteomes" id="UP000190460">
    <property type="component" value="Unassembled WGS sequence"/>
</dbReference>
<dbReference type="InterPro" id="IPR008538">
    <property type="entry name" value="Uma2"/>
</dbReference>
<dbReference type="AlphaFoldDB" id="A0A1T4X2W8"/>
<evidence type="ECO:0000313" key="3">
    <source>
        <dbReference type="Proteomes" id="UP000190460"/>
    </source>
</evidence>
<dbReference type="PANTHER" id="PTHR34107:SF4">
    <property type="entry name" value="SLL1222 PROTEIN"/>
    <property type="match status" value="1"/>
</dbReference>
<dbReference type="Pfam" id="PF05685">
    <property type="entry name" value="Uma2"/>
    <property type="match status" value="1"/>
</dbReference>
<accession>A0A1T4X2W8</accession>
<dbReference type="RefSeq" id="WP_234975866.1">
    <property type="nucleotide sequence ID" value="NZ_FUYB01000011.1"/>
</dbReference>
<dbReference type="EMBL" id="FUYB01000011">
    <property type="protein sequence ID" value="SKA83211.1"/>
    <property type="molecule type" value="Genomic_DNA"/>
</dbReference>
<sequence>MSTRLLGNKHLSGQVIAECSIQTPEGTKVADVAWASEAFIQEWGTVTPFPRAPELGVEIVSPSNSREEMQIKTQLYLEAGAQEVWIVYIDTRLEIFTAAGRMESTQFSAGIKEQLFNRS</sequence>
<name>A0A1T4X2W8_9GAMM</name>
<keyword evidence="2" id="KW-0540">Nuclease</keyword>
<proteinExistence type="predicted"/>
<organism evidence="2 3">
    <name type="scientific">Thiothrix eikelboomii</name>
    <dbReference type="NCBI Taxonomy" id="92487"/>
    <lineage>
        <taxon>Bacteria</taxon>
        <taxon>Pseudomonadati</taxon>
        <taxon>Pseudomonadota</taxon>
        <taxon>Gammaproteobacteria</taxon>
        <taxon>Thiotrichales</taxon>
        <taxon>Thiotrichaceae</taxon>
        <taxon>Thiothrix</taxon>
    </lineage>
</organism>
<evidence type="ECO:0000259" key="1">
    <source>
        <dbReference type="Pfam" id="PF05685"/>
    </source>
</evidence>
<dbReference type="InterPro" id="IPR011335">
    <property type="entry name" value="Restrct_endonuc-II-like"/>
</dbReference>
<reference evidence="2 3" key="1">
    <citation type="submission" date="2017-02" db="EMBL/GenBank/DDBJ databases">
        <authorList>
            <person name="Peterson S.W."/>
        </authorList>
    </citation>
    <scope>NUCLEOTIDE SEQUENCE [LARGE SCALE GENOMIC DNA]</scope>
    <source>
        <strain evidence="2 3">ATCC 49788</strain>
    </source>
</reference>
<dbReference type="InterPro" id="IPR012296">
    <property type="entry name" value="Nuclease_put_TT1808"/>
</dbReference>
<feature type="domain" description="Putative restriction endonuclease" evidence="1">
    <location>
        <begin position="15"/>
        <end position="106"/>
    </location>
</feature>
<evidence type="ECO:0000313" key="2">
    <source>
        <dbReference type="EMBL" id="SKA83211.1"/>
    </source>
</evidence>